<proteinExistence type="predicted"/>
<dbReference type="PaxDb" id="39947-A0A0P0UYJ9"/>
<dbReference type="Proteomes" id="UP000059680">
    <property type="component" value="Chromosome 1"/>
</dbReference>
<evidence type="ECO:0000313" key="3">
    <source>
        <dbReference type="Proteomes" id="UP000059680"/>
    </source>
</evidence>
<reference evidence="3" key="1">
    <citation type="journal article" date="2005" name="Nature">
        <title>The map-based sequence of the rice genome.</title>
        <authorList>
            <consortium name="International rice genome sequencing project (IRGSP)"/>
            <person name="Matsumoto T."/>
            <person name="Wu J."/>
            <person name="Kanamori H."/>
            <person name="Katayose Y."/>
            <person name="Fujisawa M."/>
            <person name="Namiki N."/>
            <person name="Mizuno H."/>
            <person name="Yamamoto K."/>
            <person name="Antonio B.A."/>
            <person name="Baba T."/>
            <person name="Sakata K."/>
            <person name="Nagamura Y."/>
            <person name="Aoki H."/>
            <person name="Arikawa K."/>
            <person name="Arita K."/>
            <person name="Bito T."/>
            <person name="Chiden Y."/>
            <person name="Fujitsuka N."/>
            <person name="Fukunaka R."/>
            <person name="Hamada M."/>
            <person name="Harada C."/>
            <person name="Hayashi A."/>
            <person name="Hijishita S."/>
            <person name="Honda M."/>
            <person name="Hosokawa S."/>
            <person name="Ichikawa Y."/>
            <person name="Idonuma A."/>
            <person name="Iijima M."/>
            <person name="Ikeda M."/>
            <person name="Ikeno M."/>
            <person name="Ito K."/>
            <person name="Ito S."/>
            <person name="Ito T."/>
            <person name="Ito Y."/>
            <person name="Ito Y."/>
            <person name="Iwabuchi A."/>
            <person name="Kamiya K."/>
            <person name="Karasawa W."/>
            <person name="Kurita K."/>
            <person name="Katagiri S."/>
            <person name="Kikuta A."/>
            <person name="Kobayashi H."/>
            <person name="Kobayashi N."/>
            <person name="Machita K."/>
            <person name="Maehara T."/>
            <person name="Masukawa M."/>
            <person name="Mizubayashi T."/>
            <person name="Mukai Y."/>
            <person name="Nagasaki H."/>
            <person name="Nagata Y."/>
            <person name="Naito S."/>
            <person name="Nakashima M."/>
            <person name="Nakama Y."/>
            <person name="Nakamichi Y."/>
            <person name="Nakamura M."/>
            <person name="Meguro A."/>
            <person name="Negishi M."/>
            <person name="Ohta I."/>
            <person name="Ohta T."/>
            <person name="Okamoto M."/>
            <person name="Ono N."/>
            <person name="Saji S."/>
            <person name="Sakaguchi M."/>
            <person name="Sakai K."/>
            <person name="Shibata M."/>
            <person name="Shimokawa T."/>
            <person name="Song J."/>
            <person name="Takazaki Y."/>
            <person name="Terasawa K."/>
            <person name="Tsugane M."/>
            <person name="Tsuji K."/>
            <person name="Ueda S."/>
            <person name="Waki K."/>
            <person name="Yamagata H."/>
            <person name="Yamamoto M."/>
            <person name="Yamamoto S."/>
            <person name="Yamane H."/>
            <person name="Yoshiki S."/>
            <person name="Yoshihara R."/>
            <person name="Yukawa K."/>
            <person name="Zhong H."/>
            <person name="Yano M."/>
            <person name="Yuan Q."/>
            <person name="Ouyang S."/>
            <person name="Liu J."/>
            <person name="Jones K.M."/>
            <person name="Gansberger K."/>
            <person name="Moffat K."/>
            <person name="Hill J."/>
            <person name="Bera J."/>
            <person name="Fadrosh D."/>
            <person name="Jin S."/>
            <person name="Johri S."/>
            <person name="Kim M."/>
            <person name="Overton L."/>
            <person name="Reardon M."/>
            <person name="Tsitrin T."/>
            <person name="Vuong H."/>
            <person name="Weaver B."/>
            <person name="Ciecko A."/>
            <person name="Tallon L."/>
            <person name="Jackson J."/>
            <person name="Pai G."/>
            <person name="Aken S.V."/>
            <person name="Utterback T."/>
            <person name="Reidmuller S."/>
            <person name="Feldblyum T."/>
            <person name="Hsiao J."/>
            <person name="Zismann V."/>
            <person name="Iobst S."/>
            <person name="de Vazeille A.R."/>
            <person name="Buell C.R."/>
            <person name="Ying K."/>
            <person name="Li Y."/>
            <person name="Lu T."/>
            <person name="Huang Y."/>
            <person name="Zhao Q."/>
            <person name="Feng Q."/>
            <person name="Zhang L."/>
            <person name="Zhu J."/>
            <person name="Weng Q."/>
            <person name="Mu J."/>
            <person name="Lu Y."/>
            <person name="Fan D."/>
            <person name="Liu Y."/>
            <person name="Guan J."/>
            <person name="Zhang Y."/>
            <person name="Yu S."/>
            <person name="Liu X."/>
            <person name="Zhang Y."/>
            <person name="Hong G."/>
            <person name="Han B."/>
            <person name="Choisne N."/>
            <person name="Demange N."/>
            <person name="Orjeda G."/>
            <person name="Samain S."/>
            <person name="Cattolico L."/>
            <person name="Pelletier E."/>
            <person name="Couloux A."/>
            <person name="Segurens B."/>
            <person name="Wincker P."/>
            <person name="D'Hont A."/>
            <person name="Scarpelli C."/>
            <person name="Weissenbach J."/>
            <person name="Salanoubat M."/>
            <person name="Quetier F."/>
            <person name="Yu Y."/>
            <person name="Kim H.R."/>
            <person name="Rambo T."/>
            <person name="Currie J."/>
            <person name="Collura K."/>
            <person name="Luo M."/>
            <person name="Yang T."/>
            <person name="Ammiraju J.S.S."/>
            <person name="Engler F."/>
            <person name="Soderlund C."/>
            <person name="Wing R.A."/>
            <person name="Palmer L.E."/>
            <person name="de la Bastide M."/>
            <person name="Spiegel L."/>
            <person name="Nascimento L."/>
            <person name="Zutavern T."/>
            <person name="O'Shaughnessy A."/>
            <person name="Dike S."/>
            <person name="Dedhia N."/>
            <person name="Preston R."/>
            <person name="Balija V."/>
            <person name="McCombie W.R."/>
            <person name="Chow T."/>
            <person name="Chen H."/>
            <person name="Chung M."/>
            <person name="Chen C."/>
            <person name="Shaw J."/>
            <person name="Wu H."/>
            <person name="Hsiao K."/>
            <person name="Chao Y."/>
            <person name="Chu M."/>
            <person name="Cheng C."/>
            <person name="Hour A."/>
            <person name="Lee P."/>
            <person name="Lin S."/>
            <person name="Lin Y."/>
            <person name="Liou J."/>
            <person name="Liu S."/>
            <person name="Hsing Y."/>
            <person name="Raghuvanshi S."/>
            <person name="Mohanty A."/>
            <person name="Bharti A.K."/>
            <person name="Gaur A."/>
            <person name="Gupta V."/>
            <person name="Kumar D."/>
            <person name="Ravi V."/>
            <person name="Vij S."/>
            <person name="Kapur A."/>
            <person name="Khurana P."/>
            <person name="Khurana P."/>
            <person name="Khurana J.P."/>
            <person name="Tyagi A.K."/>
            <person name="Gaikwad K."/>
            <person name="Singh A."/>
            <person name="Dalal V."/>
            <person name="Srivastava S."/>
            <person name="Dixit A."/>
            <person name="Pal A.K."/>
            <person name="Ghazi I.A."/>
            <person name="Yadav M."/>
            <person name="Pandit A."/>
            <person name="Bhargava A."/>
            <person name="Sureshbabu K."/>
            <person name="Batra K."/>
            <person name="Sharma T.R."/>
            <person name="Mohapatra T."/>
            <person name="Singh N.K."/>
            <person name="Messing J."/>
            <person name="Nelson A.B."/>
            <person name="Fuks G."/>
            <person name="Kavchok S."/>
            <person name="Keizer G."/>
            <person name="Linton E."/>
            <person name="Llaca V."/>
            <person name="Song R."/>
            <person name="Tanyolac B."/>
            <person name="Young S."/>
            <person name="Ho-Il K."/>
            <person name="Hahn J.H."/>
            <person name="Sangsakoo G."/>
            <person name="Vanavichit A."/>
            <person name="de Mattos Luiz.A.T."/>
            <person name="Zimmer P.D."/>
            <person name="Malone G."/>
            <person name="Dellagostin O."/>
            <person name="de Oliveira A.C."/>
            <person name="Bevan M."/>
            <person name="Bancroft I."/>
            <person name="Minx P."/>
            <person name="Cordum H."/>
            <person name="Wilson R."/>
            <person name="Cheng Z."/>
            <person name="Jin W."/>
            <person name="Jiang J."/>
            <person name="Leong S.A."/>
            <person name="Iwama H."/>
            <person name="Gojobori T."/>
            <person name="Itoh T."/>
            <person name="Niimura Y."/>
            <person name="Fujii Y."/>
            <person name="Habara T."/>
            <person name="Sakai H."/>
            <person name="Sato Y."/>
            <person name="Wilson G."/>
            <person name="Kumar K."/>
            <person name="McCouch S."/>
            <person name="Juretic N."/>
            <person name="Hoen D."/>
            <person name="Wright S."/>
            <person name="Bruskiewich R."/>
            <person name="Bureau T."/>
            <person name="Miyao A."/>
            <person name="Hirochika H."/>
            <person name="Nishikawa T."/>
            <person name="Kadowaki K."/>
            <person name="Sugiura M."/>
            <person name="Burr B."/>
            <person name="Sasaki T."/>
        </authorList>
    </citation>
    <scope>NUCLEOTIDE SEQUENCE [LARGE SCALE GENOMIC DNA]</scope>
    <source>
        <strain evidence="3">cv. Nipponbare</strain>
    </source>
</reference>
<evidence type="ECO:0000256" key="1">
    <source>
        <dbReference type="SAM" id="MobiDB-lite"/>
    </source>
</evidence>
<dbReference type="InParanoid" id="A0A0P0UYJ9"/>
<dbReference type="AlphaFoldDB" id="A0A0P0UYJ9"/>
<organism evidence="2 3">
    <name type="scientific">Oryza sativa subsp. japonica</name>
    <name type="common">Rice</name>
    <dbReference type="NCBI Taxonomy" id="39947"/>
    <lineage>
        <taxon>Eukaryota</taxon>
        <taxon>Viridiplantae</taxon>
        <taxon>Streptophyta</taxon>
        <taxon>Embryophyta</taxon>
        <taxon>Tracheophyta</taxon>
        <taxon>Spermatophyta</taxon>
        <taxon>Magnoliopsida</taxon>
        <taxon>Liliopsida</taxon>
        <taxon>Poales</taxon>
        <taxon>Poaceae</taxon>
        <taxon>BOP clade</taxon>
        <taxon>Oryzoideae</taxon>
        <taxon>Oryzeae</taxon>
        <taxon>Oryzinae</taxon>
        <taxon>Oryza</taxon>
        <taxon>Oryza sativa</taxon>
    </lineage>
</organism>
<protein>
    <submittedName>
        <fullName evidence="2">Os01g0160750 protein</fullName>
    </submittedName>
</protein>
<dbReference type="EMBL" id="AP014957">
    <property type="protein sequence ID" value="BAS70523.1"/>
    <property type="molecule type" value="Genomic_DNA"/>
</dbReference>
<feature type="compositionally biased region" description="Basic and acidic residues" evidence="1">
    <location>
        <begin position="122"/>
        <end position="134"/>
    </location>
</feature>
<name>A0A0P0UYJ9_ORYSJ</name>
<reference evidence="2 3" key="3">
    <citation type="journal article" date="2013" name="Rice">
        <title>Improvement of the Oryza sativa Nipponbare reference genome using next generation sequence and optical map data.</title>
        <authorList>
            <person name="Kawahara Y."/>
            <person name="de la Bastide M."/>
            <person name="Hamilton J.P."/>
            <person name="Kanamori H."/>
            <person name="McCombie W.R."/>
            <person name="Ouyang S."/>
            <person name="Schwartz D.C."/>
            <person name="Tanaka T."/>
            <person name="Wu J."/>
            <person name="Zhou S."/>
            <person name="Childs K.L."/>
            <person name="Davidson R.M."/>
            <person name="Lin H."/>
            <person name="Quesada-Ocampo L."/>
            <person name="Vaillancourt B."/>
            <person name="Sakai H."/>
            <person name="Lee S.S."/>
            <person name="Kim J."/>
            <person name="Numa H."/>
            <person name="Itoh T."/>
            <person name="Buell C.R."/>
            <person name="Matsumoto T."/>
        </authorList>
    </citation>
    <scope>NUCLEOTIDE SEQUENCE [LARGE SCALE GENOMIC DNA]</scope>
    <source>
        <strain evidence="3">cv. Nipponbare</strain>
    </source>
</reference>
<reference evidence="2 3" key="2">
    <citation type="journal article" date="2013" name="Plant Cell Physiol.">
        <title>Rice Annotation Project Database (RAP-DB): an integrative and interactive database for rice genomics.</title>
        <authorList>
            <person name="Sakai H."/>
            <person name="Lee S.S."/>
            <person name="Tanaka T."/>
            <person name="Numa H."/>
            <person name="Kim J."/>
            <person name="Kawahara Y."/>
            <person name="Wakimoto H."/>
            <person name="Yang C.C."/>
            <person name="Iwamoto M."/>
            <person name="Abe T."/>
            <person name="Yamada Y."/>
            <person name="Muto A."/>
            <person name="Inokuchi H."/>
            <person name="Ikemura T."/>
            <person name="Matsumoto T."/>
            <person name="Sasaki T."/>
            <person name="Itoh T."/>
        </authorList>
    </citation>
    <scope>NUCLEOTIDE SEQUENCE [LARGE SCALE GENOMIC DNA]</scope>
    <source>
        <strain evidence="3">cv. Nipponbare</strain>
    </source>
</reference>
<sequence>MAGLRPFVRRCIHPVDAFHGSIPEPIGELVMLNTLNMSQNCERPYGGFGPVLKREENYIRLKSYPHPKDFVALHDTCSARITAHAYSLNLPRVSSVTRSFAPGEASSSGPSDHPRGGAPQHRAHEGSQELESRHQARASGLLVEDISRFGRRCVIDDRFDSAP</sequence>
<accession>A0A0P0UYJ9</accession>
<feature type="region of interest" description="Disordered" evidence="1">
    <location>
        <begin position="99"/>
        <end position="137"/>
    </location>
</feature>
<keyword evidence="3" id="KW-1185">Reference proteome</keyword>
<gene>
    <name evidence="2" type="ordered locus">Os01g0160750</name>
    <name evidence="2" type="ORF">OSNPB_010160750</name>
</gene>
<evidence type="ECO:0000313" key="2">
    <source>
        <dbReference type="EMBL" id="BAS70523.1"/>
    </source>
</evidence>